<accession>A0AC61S4K4</accession>
<dbReference type="EMBL" id="SSTG01000114">
    <property type="protein sequence ID" value="THG46108.1"/>
    <property type="molecule type" value="Genomic_DNA"/>
</dbReference>
<evidence type="ECO:0000313" key="1">
    <source>
        <dbReference type="EMBL" id="THG46108.1"/>
    </source>
</evidence>
<proteinExistence type="predicted"/>
<dbReference type="Proteomes" id="UP000305401">
    <property type="component" value="Unassembled WGS sequence"/>
</dbReference>
<reference evidence="1" key="1">
    <citation type="submission" date="2019-04" db="EMBL/GenBank/DDBJ databases">
        <title>Microbes associate with the intestines of laboratory mice.</title>
        <authorList>
            <person name="Navarre W."/>
            <person name="Wong E."/>
            <person name="Huang K.C."/>
            <person name="Tropini C."/>
            <person name="Ng K."/>
            <person name="Yu B."/>
        </authorList>
    </citation>
    <scope>NUCLEOTIDE SEQUENCE</scope>
    <source>
        <strain evidence="1">NM86_A22</strain>
    </source>
</reference>
<name>A0AC61S4K4_9BACT</name>
<comment type="caution">
    <text evidence="1">The sequence shown here is derived from an EMBL/GenBank/DDBJ whole genome shotgun (WGS) entry which is preliminary data.</text>
</comment>
<protein>
    <submittedName>
        <fullName evidence="1">Uncharacterized protein</fullName>
    </submittedName>
</protein>
<gene>
    <name evidence="1" type="ORF">E5990_08450</name>
</gene>
<sequence length="83" mass="9572">MARIYCCNQTLNPVTSAHIRRRHTRHAWSEAIHVHNPDVGEHRKRESSSGSAIPYLPIPRRGYMCGTTSCMIEIEFLQQQPEL</sequence>
<keyword evidence="2" id="KW-1185">Reference proteome</keyword>
<evidence type="ECO:0000313" key="2">
    <source>
        <dbReference type="Proteomes" id="UP000305401"/>
    </source>
</evidence>
<organism evidence="1 2">
    <name type="scientific">Muribaculum caecicola</name>
    <dbReference type="NCBI Taxonomy" id="3038144"/>
    <lineage>
        <taxon>Bacteria</taxon>
        <taxon>Pseudomonadati</taxon>
        <taxon>Bacteroidota</taxon>
        <taxon>Bacteroidia</taxon>
        <taxon>Bacteroidales</taxon>
        <taxon>Muribaculaceae</taxon>
        <taxon>Muribaculum</taxon>
    </lineage>
</organism>